<dbReference type="AlphaFoldDB" id="X1H4K0"/>
<proteinExistence type="predicted"/>
<feature type="non-terminal residue" evidence="1">
    <location>
        <position position="108"/>
    </location>
</feature>
<protein>
    <recommendedName>
        <fullName evidence="2">DUF4394 domain-containing protein</fullName>
    </recommendedName>
</protein>
<comment type="caution">
    <text evidence="1">The sequence shown here is derived from an EMBL/GenBank/DDBJ whole genome shotgun (WGS) entry which is preliminary data.</text>
</comment>
<reference evidence="1" key="1">
    <citation type="journal article" date="2014" name="Front. Microbiol.">
        <title>High frequency of phylogenetically diverse reductive dehalogenase-homologous genes in deep subseafloor sedimentary metagenomes.</title>
        <authorList>
            <person name="Kawai M."/>
            <person name="Futagami T."/>
            <person name="Toyoda A."/>
            <person name="Takaki Y."/>
            <person name="Nishi S."/>
            <person name="Hori S."/>
            <person name="Arai W."/>
            <person name="Tsubouchi T."/>
            <person name="Morono Y."/>
            <person name="Uchiyama I."/>
            <person name="Ito T."/>
            <person name="Fujiyama A."/>
            <person name="Inagaki F."/>
            <person name="Takami H."/>
        </authorList>
    </citation>
    <scope>NUCLEOTIDE SEQUENCE</scope>
    <source>
        <strain evidence="1">Expedition CK06-06</strain>
    </source>
</reference>
<accession>X1H4K0</accession>
<sequence>MVWVMAIGDIIGTVDELDFDLSGGMLPKIIKIGAGRYAVVYSGYSNDGYVVTMPIAADGTIGAASDVLEIDPAQGRYLSIVHLDGTMYAIAYSGPNNNGIVITLDITA</sequence>
<evidence type="ECO:0000313" key="1">
    <source>
        <dbReference type="EMBL" id="GAH64342.1"/>
    </source>
</evidence>
<name>X1H4K0_9ZZZZ</name>
<gene>
    <name evidence="1" type="ORF">S03H2_52221</name>
</gene>
<dbReference type="EMBL" id="BARU01033169">
    <property type="protein sequence ID" value="GAH64342.1"/>
    <property type="molecule type" value="Genomic_DNA"/>
</dbReference>
<evidence type="ECO:0008006" key="2">
    <source>
        <dbReference type="Google" id="ProtNLM"/>
    </source>
</evidence>
<organism evidence="1">
    <name type="scientific">marine sediment metagenome</name>
    <dbReference type="NCBI Taxonomy" id="412755"/>
    <lineage>
        <taxon>unclassified sequences</taxon>
        <taxon>metagenomes</taxon>
        <taxon>ecological metagenomes</taxon>
    </lineage>
</organism>